<dbReference type="EMBL" id="BSEV01000017">
    <property type="protein sequence ID" value="GLK12562.1"/>
    <property type="molecule type" value="Genomic_DNA"/>
</dbReference>
<evidence type="ECO:0000313" key="3">
    <source>
        <dbReference type="Proteomes" id="UP001143474"/>
    </source>
</evidence>
<comment type="caution">
    <text evidence="2">The sequence shown here is derived from an EMBL/GenBank/DDBJ whole genome shotgun (WGS) entry which is preliminary data.</text>
</comment>
<accession>A0A9W6I6G7</accession>
<keyword evidence="3" id="KW-1185">Reference proteome</keyword>
<name>A0A9W6I6G7_9ACTN</name>
<reference evidence="2" key="1">
    <citation type="journal article" date="2014" name="Int. J. Syst. Evol. Microbiol.">
        <title>Complete genome sequence of Corynebacterium casei LMG S-19264T (=DSM 44701T), isolated from a smear-ripened cheese.</title>
        <authorList>
            <consortium name="US DOE Joint Genome Institute (JGI-PGF)"/>
            <person name="Walter F."/>
            <person name="Albersmeier A."/>
            <person name="Kalinowski J."/>
            <person name="Ruckert C."/>
        </authorList>
    </citation>
    <scope>NUCLEOTIDE SEQUENCE</scope>
    <source>
        <strain evidence="2">VKM Ac-2007</strain>
    </source>
</reference>
<dbReference type="AlphaFoldDB" id="A0A9W6I6G7"/>
<dbReference type="Proteomes" id="UP001143474">
    <property type="component" value="Unassembled WGS sequence"/>
</dbReference>
<organism evidence="2 3">
    <name type="scientific">Streptosporangium carneum</name>
    <dbReference type="NCBI Taxonomy" id="47481"/>
    <lineage>
        <taxon>Bacteria</taxon>
        <taxon>Bacillati</taxon>
        <taxon>Actinomycetota</taxon>
        <taxon>Actinomycetes</taxon>
        <taxon>Streptosporangiales</taxon>
        <taxon>Streptosporangiaceae</taxon>
        <taxon>Streptosporangium</taxon>
    </lineage>
</organism>
<dbReference type="Pfam" id="PF13700">
    <property type="entry name" value="DUF4158"/>
    <property type="match status" value="1"/>
</dbReference>
<sequence length="180" mass="20444">MCAEYLIRPKTAYEHAWEVRDLLEPSEFSKHEQEVRDHLAARVWPTIEGPRALFDRAVVHLLREGILLPAGITTLNRLISEVRRAEHARLYRTPAKRAGPELRARLADLPQVPADRRVSELERLAEPRKTATLLAITRSLQAEAVDDALDLFAPLMATRRLQQPMKRGSPRVLPTGRPVS</sequence>
<dbReference type="InterPro" id="IPR025296">
    <property type="entry name" value="DUF4158"/>
</dbReference>
<feature type="domain" description="DUF4158" evidence="1">
    <location>
        <begin position="4"/>
        <end position="82"/>
    </location>
</feature>
<gene>
    <name evidence="2" type="ORF">GCM10017600_59720</name>
</gene>
<evidence type="ECO:0000259" key="1">
    <source>
        <dbReference type="Pfam" id="PF13700"/>
    </source>
</evidence>
<proteinExistence type="predicted"/>
<dbReference type="RefSeq" id="WP_271220890.1">
    <property type="nucleotide sequence ID" value="NZ_BAAAVD010000037.1"/>
</dbReference>
<reference evidence="2" key="2">
    <citation type="submission" date="2023-01" db="EMBL/GenBank/DDBJ databases">
        <authorList>
            <person name="Sun Q."/>
            <person name="Evtushenko L."/>
        </authorList>
    </citation>
    <scope>NUCLEOTIDE SEQUENCE</scope>
    <source>
        <strain evidence="2">VKM Ac-2007</strain>
    </source>
</reference>
<protein>
    <recommendedName>
        <fullName evidence="1">DUF4158 domain-containing protein</fullName>
    </recommendedName>
</protein>
<evidence type="ECO:0000313" key="2">
    <source>
        <dbReference type="EMBL" id="GLK12562.1"/>
    </source>
</evidence>